<reference evidence="2 5" key="2">
    <citation type="submission" date="2023-10" db="EMBL/GenBank/DDBJ databases">
        <authorList>
            <person name="Dale J."/>
        </authorList>
    </citation>
    <scope>NUCLEOTIDE SEQUENCE [LARGE SCALE GENOMIC DNA]</scope>
    <source>
        <strain evidence="2 5">2023EL-00970</strain>
    </source>
</reference>
<accession>A0A3R9F7K3</accession>
<dbReference type="InterPro" id="IPR014030">
    <property type="entry name" value="Ketoacyl_synth_N"/>
</dbReference>
<dbReference type="EMBL" id="JAWLOF010000003">
    <property type="protein sequence ID" value="MDV7022245.1"/>
    <property type="molecule type" value="Genomic_DNA"/>
</dbReference>
<evidence type="ECO:0000313" key="3">
    <source>
        <dbReference type="EMBL" id="RSE27901.1"/>
    </source>
</evidence>
<gene>
    <name evidence="3" type="ORF">EGT71_05810</name>
    <name evidence="2" type="ORF">R4P48_06055</name>
</gene>
<dbReference type="EMBL" id="RHXB01000003">
    <property type="protein sequence ID" value="RSE27901.1"/>
    <property type="molecule type" value="Genomic_DNA"/>
</dbReference>
<dbReference type="GeneID" id="84663177"/>
<dbReference type="Proteomes" id="UP000275331">
    <property type="component" value="Unassembled WGS sequence"/>
</dbReference>
<reference evidence="3 4" key="1">
    <citation type="submission" date="2018-10" db="EMBL/GenBank/DDBJ databases">
        <title>Transmission dynamics of multidrug resistant bacteria on intensive care unit surfaces.</title>
        <authorList>
            <person name="D'Souza A.W."/>
            <person name="Potter R.F."/>
            <person name="Wallace M."/>
            <person name="Shupe A."/>
            <person name="Patel S."/>
            <person name="Sun S."/>
            <person name="Gul D."/>
            <person name="Kwon J.H."/>
            <person name="Andleeb S."/>
            <person name="Burnham C.-A.D."/>
            <person name="Dantas G."/>
        </authorList>
    </citation>
    <scope>NUCLEOTIDE SEQUENCE [LARGE SCALE GENOMIC DNA]</scope>
    <source>
        <strain evidence="3 4">AS_373</strain>
    </source>
</reference>
<evidence type="ECO:0000259" key="1">
    <source>
        <dbReference type="Pfam" id="PF13723"/>
    </source>
</evidence>
<dbReference type="Pfam" id="PF13723">
    <property type="entry name" value="Ketoacyl-synt_2"/>
    <property type="match status" value="1"/>
</dbReference>
<proteinExistence type="predicted"/>
<evidence type="ECO:0000313" key="5">
    <source>
        <dbReference type="Proteomes" id="UP001187066"/>
    </source>
</evidence>
<dbReference type="RefSeq" id="WP_125292638.1">
    <property type="nucleotide sequence ID" value="NZ_CP100494.1"/>
</dbReference>
<evidence type="ECO:0000313" key="4">
    <source>
        <dbReference type="Proteomes" id="UP000275331"/>
    </source>
</evidence>
<comment type="caution">
    <text evidence="3">The sequence shown here is derived from an EMBL/GenBank/DDBJ whole genome shotgun (WGS) entry which is preliminary data.</text>
</comment>
<organism evidence="3 4">
    <name type="scientific">Atlantibacter subterraneus</name>
    <dbReference type="NCBI Taxonomy" id="255519"/>
    <lineage>
        <taxon>Bacteria</taxon>
        <taxon>Pseudomonadati</taxon>
        <taxon>Pseudomonadota</taxon>
        <taxon>Gammaproteobacteria</taxon>
        <taxon>Enterobacterales</taxon>
        <taxon>Enterobacteriaceae</taxon>
        <taxon>Atlantibacter</taxon>
    </lineage>
</organism>
<sequence length="240" mass="26699">MKFSLNIIDWQARAPGLSDAADWRAWAQQDREIDPASPYAKPSELPMMTSRRLNSGSRLAVDSGLAMLRRHAPDAVLFTSRHGELERNLRILDAIAAAQPISPTDFAMSVHNSSVGNLTITAKQPLTSSSLSAGQDTFQQGLIEALTLFQAGYQRVLMVDFDGLLPAFYHPHLPANMPTWAWSLALVLEAGNQLRCETHPHDLRREAPLPQGLQFLRGWLKDDAAFSVDGERADWRWSKS</sequence>
<feature type="domain" description="Beta-ketoacyl synthase-like N-terminal" evidence="1">
    <location>
        <begin position="23"/>
        <end position="238"/>
    </location>
</feature>
<dbReference type="AlphaFoldDB" id="A0A3R9F7K3"/>
<dbReference type="OrthoDB" id="9798676at2"/>
<dbReference type="Proteomes" id="UP001187066">
    <property type="component" value="Unassembled WGS sequence"/>
</dbReference>
<evidence type="ECO:0000313" key="2">
    <source>
        <dbReference type="EMBL" id="MDV7022245.1"/>
    </source>
</evidence>
<keyword evidence="5" id="KW-1185">Reference proteome</keyword>
<protein>
    <submittedName>
        <fullName evidence="2 3">Beta-ketoacyl synthase</fullName>
    </submittedName>
</protein>
<name>A0A3R9F7K3_9ENTR</name>